<dbReference type="Pfam" id="PF01066">
    <property type="entry name" value="CDP-OH_P_transf"/>
    <property type="match status" value="2"/>
</dbReference>
<dbReference type="InterPro" id="IPR043130">
    <property type="entry name" value="CDP-OH_PTrfase_TM_dom"/>
</dbReference>
<evidence type="ECO:0000313" key="2">
    <source>
        <dbReference type="EMBL" id="OGL97838.1"/>
    </source>
</evidence>
<keyword evidence="1" id="KW-1133">Transmembrane helix</keyword>
<organism evidence="2 3">
    <name type="scientific">Candidatus Uhrbacteria bacterium RIFOXYB2_FULL_45_11</name>
    <dbReference type="NCBI Taxonomy" id="1802421"/>
    <lineage>
        <taxon>Bacteria</taxon>
        <taxon>Candidatus Uhriibacteriota</taxon>
    </lineage>
</organism>
<dbReference type="GO" id="GO:0008654">
    <property type="term" value="P:phospholipid biosynthetic process"/>
    <property type="evidence" value="ECO:0007669"/>
    <property type="project" value="InterPro"/>
</dbReference>
<dbReference type="InterPro" id="IPR000462">
    <property type="entry name" value="CDP-OH_P_trans"/>
</dbReference>
<gene>
    <name evidence="2" type="ORF">A2318_03290</name>
</gene>
<evidence type="ECO:0008006" key="4">
    <source>
        <dbReference type="Google" id="ProtNLM"/>
    </source>
</evidence>
<comment type="caution">
    <text evidence="2">The sequence shown here is derived from an EMBL/GenBank/DDBJ whole genome shotgun (WGS) entry which is preliminary data.</text>
</comment>
<dbReference type="EMBL" id="MGFD01000035">
    <property type="protein sequence ID" value="OGL97838.1"/>
    <property type="molecule type" value="Genomic_DNA"/>
</dbReference>
<dbReference type="Gene3D" id="1.20.120.1760">
    <property type="match status" value="1"/>
</dbReference>
<feature type="transmembrane region" description="Helical" evidence="1">
    <location>
        <begin position="195"/>
        <end position="217"/>
    </location>
</feature>
<feature type="transmembrane region" description="Helical" evidence="1">
    <location>
        <begin position="68"/>
        <end position="88"/>
    </location>
</feature>
<evidence type="ECO:0000313" key="3">
    <source>
        <dbReference type="Proteomes" id="UP000177331"/>
    </source>
</evidence>
<protein>
    <recommendedName>
        <fullName evidence="4">CDP-alcohol phosphatidyltransferase</fullName>
    </recommendedName>
</protein>
<keyword evidence="1" id="KW-0472">Membrane</keyword>
<sequence length="225" mass="25531">MDQDEQKVADLLEDQDMVDRKFADRVAGWFDSIGTTPNRLTMWRIVLSFPMCLCFALALSYTDRPLIWFFYHVCGIVLYIWCALLDFFDGSLARYQTRTYDIKEHSEDEERALSFWQKLNLRGSSKFGAILDPFSDKTLYFGAIFPLGWTTLNHFVLFGSLAIAILLTAIRFRAIRKALNLVGKGAANRIGKYKIWIEVVATAALGLLPTGTFKIYASNISVGIA</sequence>
<evidence type="ECO:0000256" key="1">
    <source>
        <dbReference type="SAM" id="Phobius"/>
    </source>
</evidence>
<feature type="non-terminal residue" evidence="2">
    <location>
        <position position="225"/>
    </location>
</feature>
<feature type="transmembrane region" description="Helical" evidence="1">
    <location>
        <begin position="42"/>
        <end position="61"/>
    </location>
</feature>
<keyword evidence="1" id="KW-0812">Transmembrane</keyword>
<name>A0A1F7W635_9BACT</name>
<dbReference type="STRING" id="1802421.A2318_03290"/>
<reference evidence="2 3" key="1">
    <citation type="journal article" date="2016" name="Nat. Commun.">
        <title>Thousands of microbial genomes shed light on interconnected biogeochemical processes in an aquifer system.</title>
        <authorList>
            <person name="Anantharaman K."/>
            <person name="Brown C.T."/>
            <person name="Hug L.A."/>
            <person name="Sharon I."/>
            <person name="Castelle C.J."/>
            <person name="Probst A.J."/>
            <person name="Thomas B.C."/>
            <person name="Singh A."/>
            <person name="Wilkins M.J."/>
            <person name="Karaoz U."/>
            <person name="Brodie E.L."/>
            <person name="Williams K.H."/>
            <person name="Hubbard S.S."/>
            <person name="Banfield J.F."/>
        </authorList>
    </citation>
    <scope>NUCLEOTIDE SEQUENCE [LARGE SCALE GENOMIC DNA]</scope>
</reference>
<accession>A0A1F7W635</accession>
<feature type="transmembrane region" description="Helical" evidence="1">
    <location>
        <begin position="155"/>
        <end position="174"/>
    </location>
</feature>
<dbReference type="GO" id="GO:0016780">
    <property type="term" value="F:phosphotransferase activity, for other substituted phosphate groups"/>
    <property type="evidence" value="ECO:0007669"/>
    <property type="project" value="InterPro"/>
</dbReference>
<dbReference type="GO" id="GO:0016020">
    <property type="term" value="C:membrane"/>
    <property type="evidence" value="ECO:0007669"/>
    <property type="project" value="InterPro"/>
</dbReference>
<dbReference type="AlphaFoldDB" id="A0A1F7W635"/>
<proteinExistence type="predicted"/>
<dbReference type="Proteomes" id="UP000177331">
    <property type="component" value="Unassembled WGS sequence"/>
</dbReference>